<dbReference type="RefSeq" id="WP_128763868.1">
    <property type="nucleotide sequence ID" value="NZ_JBHUOO010000018.1"/>
</dbReference>
<gene>
    <name evidence="2" type="ORF">DSM02_173</name>
</gene>
<dbReference type="AlphaFoldDB" id="A0A4Q0PGS7"/>
<keyword evidence="3" id="KW-1185">Reference proteome</keyword>
<dbReference type="OrthoDB" id="660065at2"/>
<comment type="caution">
    <text evidence="2">The sequence shown here is derived from an EMBL/GenBank/DDBJ whole genome shotgun (WGS) entry which is preliminary data.</text>
</comment>
<reference evidence="2 3" key="1">
    <citation type="submission" date="2018-07" db="EMBL/GenBank/DDBJ databases">
        <title>Leeuwenhoekiella genomics.</title>
        <authorList>
            <person name="Tahon G."/>
            <person name="Willems A."/>
        </authorList>
    </citation>
    <scope>NUCLEOTIDE SEQUENCE [LARGE SCALE GENOMIC DNA]</scope>
    <source>
        <strain evidence="2 3">LMG 29608</strain>
    </source>
</reference>
<evidence type="ECO:0000313" key="3">
    <source>
        <dbReference type="Proteomes" id="UP000289859"/>
    </source>
</evidence>
<evidence type="ECO:0000313" key="2">
    <source>
        <dbReference type="EMBL" id="RXG26179.1"/>
    </source>
</evidence>
<accession>A0A4Q0PGS7</accession>
<feature type="signal peptide" evidence="1">
    <location>
        <begin position="1"/>
        <end position="17"/>
    </location>
</feature>
<proteinExistence type="predicted"/>
<dbReference type="Proteomes" id="UP000289859">
    <property type="component" value="Unassembled WGS sequence"/>
</dbReference>
<evidence type="ECO:0000256" key="1">
    <source>
        <dbReference type="SAM" id="SignalP"/>
    </source>
</evidence>
<organism evidence="2 3">
    <name type="scientific">Leeuwenhoekiella polynyae</name>
    <dbReference type="NCBI Taxonomy" id="1550906"/>
    <lineage>
        <taxon>Bacteria</taxon>
        <taxon>Pseudomonadati</taxon>
        <taxon>Bacteroidota</taxon>
        <taxon>Flavobacteriia</taxon>
        <taxon>Flavobacteriales</taxon>
        <taxon>Flavobacteriaceae</taxon>
        <taxon>Leeuwenhoekiella</taxon>
    </lineage>
</organism>
<protein>
    <recommendedName>
        <fullName evidence="4">GOLD domain-containing protein</fullName>
    </recommendedName>
</protein>
<sequence>MKIKTLFLIFSAFIVFSCDSVSKTPEEESEECTKIGIAYISEVSGEQAIEAGSTLDLTISFPVMNGCGQFNEFKETVSGKTITIEVEAIYEGCICTMDIPIRTTTYAFNPSEKGNYTLKFKSSETDYIEKNITVN</sequence>
<dbReference type="PROSITE" id="PS51257">
    <property type="entry name" value="PROKAR_LIPOPROTEIN"/>
    <property type="match status" value="1"/>
</dbReference>
<keyword evidence="1" id="KW-0732">Signal</keyword>
<feature type="chain" id="PRO_5020259070" description="GOLD domain-containing protein" evidence="1">
    <location>
        <begin position="18"/>
        <end position="135"/>
    </location>
</feature>
<evidence type="ECO:0008006" key="4">
    <source>
        <dbReference type="Google" id="ProtNLM"/>
    </source>
</evidence>
<name>A0A4Q0PGS7_9FLAO</name>
<dbReference type="EMBL" id="QOVK01000001">
    <property type="protein sequence ID" value="RXG26179.1"/>
    <property type="molecule type" value="Genomic_DNA"/>
</dbReference>